<protein>
    <recommendedName>
        <fullName evidence="2">Carboxypeptidase</fullName>
        <ecNumber evidence="2">3.4.16.-</ecNumber>
    </recommendedName>
</protein>
<keyword evidence="4" id="KW-1185">Reference proteome</keyword>
<sequence length="508" mass="54729">MIVLTIGLLSLTVTPQAASDEVTFLPGWTGALPSKHYSGYLPVGNASGSPGMLHYWLQESEGDPATDPVIMWINGGPGASGMIGMLTELGQLQTMPSPGDPAAQPASPSSPSATPTLYYNKFGWTKVGSLFTIEQPKGVGFSYCTGKGKCVNTDESTAQDTYEALVAFFERFPALKSRPFYVTGESYAGTYLPMLMDQIDLRGGLPNFVGAAIGNGCWGSECFYGVTESQIDYHTFAGQMFISPALTEQIGDACEGRWEQVTSTEGACGGAGVDKCPRALQQMCTEVGDQSFNVYNMYDTCWPNNERAASLTLPQVRAKLRERTVTLTEPSDSWHTHPALHVGQPQRVSAPPLGQLNDYACGGESAMDKWQSDPSVQAALHVKTGGGGMQYHSTAGDLRSVYEKLVHKYRILIYSGNVDACVPTWGSEAWTRELGQKLGATPTAWRPWTSDSASPGSSKHVLAGYVTSWPALTNFTFATVKGAGHEVPRYKPAFALTMLQKWVAGEPF</sequence>
<dbReference type="InterPro" id="IPR033124">
    <property type="entry name" value="Ser_caboxypep_his_AS"/>
</dbReference>
<dbReference type="Gene3D" id="3.40.50.12670">
    <property type="match status" value="1"/>
</dbReference>
<dbReference type="EMBL" id="JWZX01002910">
    <property type="protein sequence ID" value="KOO25936.1"/>
    <property type="molecule type" value="Genomic_DNA"/>
</dbReference>
<accession>A0A0M0JH54</accession>
<organism evidence="3 4">
    <name type="scientific">Chrysochromulina tobinii</name>
    <dbReference type="NCBI Taxonomy" id="1460289"/>
    <lineage>
        <taxon>Eukaryota</taxon>
        <taxon>Haptista</taxon>
        <taxon>Haptophyta</taxon>
        <taxon>Prymnesiophyceae</taxon>
        <taxon>Prymnesiales</taxon>
        <taxon>Chrysochromulinaceae</taxon>
        <taxon>Chrysochromulina</taxon>
    </lineage>
</organism>
<dbReference type="PRINTS" id="PR00724">
    <property type="entry name" value="CRBOXYPTASEC"/>
</dbReference>
<comment type="similarity">
    <text evidence="1 2">Belongs to the peptidase S10 family.</text>
</comment>
<dbReference type="PANTHER" id="PTHR11802">
    <property type="entry name" value="SERINE PROTEASE FAMILY S10 SERINE CARBOXYPEPTIDASE"/>
    <property type="match status" value="1"/>
</dbReference>
<evidence type="ECO:0000256" key="2">
    <source>
        <dbReference type="RuleBase" id="RU361156"/>
    </source>
</evidence>
<dbReference type="PROSITE" id="PS00560">
    <property type="entry name" value="CARBOXYPEPT_SER_HIS"/>
    <property type="match status" value="1"/>
</dbReference>
<dbReference type="InterPro" id="IPR018202">
    <property type="entry name" value="Ser_caboxypep_ser_AS"/>
</dbReference>
<feature type="signal peptide" evidence="2">
    <location>
        <begin position="1"/>
        <end position="19"/>
    </location>
</feature>
<dbReference type="GO" id="GO:0004185">
    <property type="term" value="F:serine-type carboxypeptidase activity"/>
    <property type="evidence" value="ECO:0007669"/>
    <property type="project" value="UniProtKB-UniRule"/>
</dbReference>
<dbReference type="InterPro" id="IPR029058">
    <property type="entry name" value="AB_hydrolase_fold"/>
</dbReference>
<keyword evidence="2 3" id="KW-0121">Carboxypeptidase</keyword>
<dbReference type="GO" id="GO:0006508">
    <property type="term" value="P:proteolysis"/>
    <property type="evidence" value="ECO:0007669"/>
    <property type="project" value="UniProtKB-KW"/>
</dbReference>
<dbReference type="AlphaFoldDB" id="A0A0M0JH54"/>
<feature type="chain" id="PRO_5005395237" description="Carboxypeptidase" evidence="2">
    <location>
        <begin position="20"/>
        <end position="508"/>
    </location>
</feature>
<proteinExistence type="inferred from homology"/>
<evidence type="ECO:0000313" key="4">
    <source>
        <dbReference type="Proteomes" id="UP000037460"/>
    </source>
</evidence>
<dbReference type="Proteomes" id="UP000037460">
    <property type="component" value="Unassembled WGS sequence"/>
</dbReference>
<dbReference type="Gene3D" id="3.40.50.1820">
    <property type="entry name" value="alpha/beta hydrolase"/>
    <property type="match status" value="1"/>
</dbReference>
<dbReference type="SUPFAM" id="SSF53474">
    <property type="entry name" value="alpha/beta-Hydrolases"/>
    <property type="match status" value="1"/>
</dbReference>
<dbReference type="Pfam" id="PF00450">
    <property type="entry name" value="Peptidase_S10"/>
    <property type="match status" value="1"/>
</dbReference>
<dbReference type="PANTHER" id="PTHR11802:SF201">
    <property type="entry name" value="CARBOXYPEPTIDASE"/>
    <property type="match status" value="1"/>
</dbReference>
<keyword evidence="2" id="KW-0645">Protease</keyword>
<keyword evidence="2" id="KW-0732">Signal</keyword>
<keyword evidence="2" id="KW-0378">Hydrolase</keyword>
<comment type="caution">
    <text evidence="3">The sequence shown here is derived from an EMBL/GenBank/DDBJ whole genome shotgun (WGS) entry which is preliminary data.</text>
</comment>
<name>A0A0M0JH54_9EUKA</name>
<evidence type="ECO:0000313" key="3">
    <source>
        <dbReference type="EMBL" id="KOO25936.1"/>
    </source>
</evidence>
<dbReference type="PROSITE" id="PS00131">
    <property type="entry name" value="CARBOXYPEPT_SER_SER"/>
    <property type="match status" value="1"/>
</dbReference>
<reference evidence="4" key="1">
    <citation type="journal article" date="2015" name="PLoS Genet.">
        <title>Genome Sequence and Transcriptome Analyses of Chrysochromulina tobin: Metabolic Tools for Enhanced Algal Fitness in the Prominent Order Prymnesiales (Haptophyceae).</title>
        <authorList>
            <person name="Hovde B.T."/>
            <person name="Deodato C.R."/>
            <person name="Hunsperger H.M."/>
            <person name="Ryken S.A."/>
            <person name="Yost W."/>
            <person name="Jha R.K."/>
            <person name="Patterson J."/>
            <person name="Monnat R.J. Jr."/>
            <person name="Barlow S.B."/>
            <person name="Starkenburg S.R."/>
            <person name="Cattolico R.A."/>
        </authorList>
    </citation>
    <scope>NUCLEOTIDE SEQUENCE</scope>
    <source>
        <strain evidence="4">CCMP291</strain>
    </source>
</reference>
<evidence type="ECO:0000256" key="1">
    <source>
        <dbReference type="ARBA" id="ARBA00009431"/>
    </source>
</evidence>
<dbReference type="InterPro" id="IPR001563">
    <property type="entry name" value="Peptidase_S10"/>
</dbReference>
<dbReference type="OrthoDB" id="443318at2759"/>
<dbReference type="EC" id="3.4.16.-" evidence="2"/>
<gene>
    <name evidence="3" type="ORF">Ctob_004486</name>
</gene>